<name>A0A176YL35_9BRAD</name>
<dbReference type="InterPro" id="IPR011701">
    <property type="entry name" value="MFS"/>
</dbReference>
<dbReference type="STRING" id="1505087.AYJ54_16650"/>
<dbReference type="Proteomes" id="UP000076959">
    <property type="component" value="Unassembled WGS sequence"/>
</dbReference>
<feature type="transmembrane region" description="Helical" evidence="5">
    <location>
        <begin position="70"/>
        <end position="88"/>
    </location>
</feature>
<keyword evidence="3 5" id="KW-1133">Transmembrane helix</keyword>
<dbReference type="RefSeq" id="WP_063701891.1">
    <property type="nucleotide sequence ID" value="NZ_LUUB01000065.1"/>
</dbReference>
<feature type="transmembrane region" description="Helical" evidence="5">
    <location>
        <begin position="158"/>
        <end position="178"/>
    </location>
</feature>
<dbReference type="SUPFAM" id="SSF103473">
    <property type="entry name" value="MFS general substrate transporter"/>
    <property type="match status" value="1"/>
</dbReference>
<feature type="transmembrane region" description="Helical" evidence="5">
    <location>
        <begin position="245"/>
        <end position="263"/>
    </location>
</feature>
<feature type="transmembrane region" description="Helical" evidence="5">
    <location>
        <begin position="210"/>
        <end position="233"/>
    </location>
</feature>
<dbReference type="PANTHER" id="PTHR23518">
    <property type="entry name" value="C-METHYLTRANSFERASE"/>
    <property type="match status" value="1"/>
</dbReference>
<evidence type="ECO:0000313" key="7">
    <source>
        <dbReference type="EMBL" id="OAF07736.1"/>
    </source>
</evidence>
<dbReference type="PROSITE" id="PS50850">
    <property type="entry name" value="MFS"/>
    <property type="match status" value="1"/>
</dbReference>
<dbReference type="PROSITE" id="PS00216">
    <property type="entry name" value="SUGAR_TRANSPORT_1"/>
    <property type="match status" value="1"/>
</dbReference>
<keyword evidence="4 5" id="KW-0472">Membrane</keyword>
<dbReference type="InterPro" id="IPR020846">
    <property type="entry name" value="MFS_dom"/>
</dbReference>
<dbReference type="OrthoDB" id="9783227at2"/>
<evidence type="ECO:0000256" key="4">
    <source>
        <dbReference type="ARBA" id="ARBA00023136"/>
    </source>
</evidence>
<feature type="transmembrane region" description="Helical" evidence="5">
    <location>
        <begin position="128"/>
        <end position="152"/>
    </location>
</feature>
<evidence type="ECO:0000256" key="2">
    <source>
        <dbReference type="ARBA" id="ARBA00022692"/>
    </source>
</evidence>
<dbReference type="PANTHER" id="PTHR23518:SF2">
    <property type="entry name" value="MAJOR FACILITATOR SUPERFAMILY TRANSPORTER"/>
    <property type="match status" value="1"/>
</dbReference>
<dbReference type="CDD" id="cd17325">
    <property type="entry name" value="MFS_MdtG_SLC18_like"/>
    <property type="match status" value="1"/>
</dbReference>
<dbReference type="Pfam" id="PF07690">
    <property type="entry name" value="MFS_1"/>
    <property type="match status" value="1"/>
</dbReference>
<reference evidence="7 8" key="1">
    <citation type="submission" date="2016-03" db="EMBL/GenBank/DDBJ databases">
        <title>Draft Genome Sequence of the Strain BR 10245 (Bradyrhizobium sp.) isolated from nodules of Centrolobium paraense.</title>
        <authorList>
            <person name="Simoes-Araujo J.L.Sr."/>
            <person name="Barauna A.C."/>
            <person name="Silva K."/>
            <person name="Zilli J.E."/>
        </authorList>
    </citation>
    <scope>NUCLEOTIDE SEQUENCE [LARGE SCALE GENOMIC DNA]</scope>
    <source>
        <strain evidence="7 8">BR 10245</strain>
    </source>
</reference>
<evidence type="ECO:0000256" key="3">
    <source>
        <dbReference type="ARBA" id="ARBA00022989"/>
    </source>
</evidence>
<protein>
    <recommendedName>
        <fullName evidence="6">Major facilitator superfamily (MFS) profile domain-containing protein</fullName>
    </recommendedName>
</protein>
<dbReference type="GO" id="GO:0016020">
    <property type="term" value="C:membrane"/>
    <property type="evidence" value="ECO:0007669"/>
    <property type="project" value="UniProtKB-SubCell"/>
</dbReference>
<accession>A0A176YL35</accession>
<evidence type="ECO:0000259" key="6">
    <source>
        <dbReference type="PROSITE" id="PS50850"/>
    </source>
</evidence>
<dbReference type="InterPro" id="IPR036259">
    <property type="entry name" value="MFS_trans_sf"/>
</dbReference>
<comment type="caution">
    <text evidence="7">The sequence shown here is derived from an EMBL/GenBank/DDBJ whole genome shotgun (WGS) entry which is preliminary data.</text>
</comment>
<dbReference type="GO" id="GO:0022857">
    <property type="term" value="F:transmembrane transporter activity"/>
    <property type="evidence" value="ECO:0007669"/>
    <property type="project" value="InterPro"/>
</dbReference>
<feature type="transmembrane region" description="Helical" evidence="5">
    <location>
        <begin position="94"/>
        <end position="116"/>
    </location>
</feature>
<organism evidence="7 8">
    <name type="scientific">Bradyrhizobium centrolobii</name>
    <dbReference type="NCBI Taxonomy" id="1505087"/>
    <lineage>
        <taxon>Bacteria</taxon>
        <taxon>Pseudomonadati</taxon>
        <taxon>Pseudomonadota</taxon>
        <taxon>Alphaproteobacteria</taxon>
        <taxon>Hyphomicrobiales</taxon>
        <taxon>Nitrobacteraceae</taxon>
        <taxon>Bradyrhizobium</taxon>
    </lineage>
</organism>
<dbReference type="AlphaFoldDB" id="A0A176YL35"/>
<feature type="transmembrane region" description="Helical" evidence="5">
    <location>
        <begin position="270"/>
        <end position="291"/>
    </location>
</feature>
<comment type="subcellular location">
    <subcellularLocation>
        <location evidence="1">Membrane</location>
        <topology evidence="1">Multi-pass membrane protein</topology>
    </subcellularLocation>
</comment>
<feature type="transmembrane region" description="Helical" evidence="5">
    <location>
        <begin position="362"/>
        <end position="383"/>
    </location>
</feature>
<keyword evidence="2 5" id="KW-0812">Transmembrane</keyword>
<proteinExistence type="predicted"/>
<gene>
    <name evidence="7" type="ORF">AYJ54_16650</name>
</gene>
<evidence type="ECO:0000256" key="5">
    <source>
        <dbReference type="SAM" id="Phobius"/>
    </source>
</evidence>
<feature type="domain" description="Major facilitator superfamily (MFS) profile" evidence="6">
    <location>
        <begin position="3"/>
        <end position="387"/>
    </location>
</feature>
<feature type="transmembrane region" description="Helical" evidence="5">
    <location>
        <begin position="40"/>
        <end position="58"/>
    </location>
</feature>
<feature type="transmembrane region" description="Helical" evidence="5">
    <location>
        <begin position="297"/>
        <end position="321"/>
    </location>
</feature>
<sequence>MNAFVAVVVASLLARTSYQMARSPVLPTFAANLGASPEFIGVIVAASTITGIFFKLPSGALSDVLGRKRMMVIGALFFAAPPFLYPSVQEPWSLLALRFVHGFATAIFSPVASAYVASLTESGRGARLGWFSSANDIGATAGPLIGGVVLYFTASYSLTYLLVGALGVIGLLLVLRLPDVDSLPVKAKTLGARAAEFRQGLVEVLRTPPIFVAAGIEAIMYLGYGAFLGFLPLYAKHVGRNDAEIAFIFGVQLALAVVSKPIAGSLSDRVGRIPVIIIGLLLCASALPLMFRSENLMVFLLVAPLLGLGVGAVTPVTNALAADLASDRRLGAAMGVFGTVLDIGEAAGPMLAGFLIGGLGYAATFDVLAAIIVAVTIGLAAFVRDPKTVVAQRQYGNQSPPNQK</sequence>
<dbReference type="InterPro" id="IPR005829">
    <property type="entry name" value="Sugar_transporter_CS"/>
</dbReference>
<keyword evidence="8" id="KW-1185">Reference proteome</keyword>
<evidence type="ECO:0000313" key="8">
    <source>
        <dbReference type="Proteomes" id="UP000076959"/>
    </source>
</evidence>
<dbReference type="EMBL" id="LUUB01000065">
    <property type="protein sequence ID" value="OAF07736.1"/>
    <property type="molecule type" value="Genomic_DNA"/>
</dbReference>
<dbReference type="Gene3D" id="1.20.1250.20">
    <property type="entry name" value="MFS general substrate transporter like domains"/>
    <property type="match status" value="2"/>
</dbReference>
<evidence type="ECO:0000256" key="1">
    <source>
        <dbReference type="ARBA" id="ARBA00004141"/>
    </source>
</evidence>